<dbReference type="AlphaFoldDB" id="A0A133VQJ9"/>
<keyword evidence="9" id="KW-0479">Metal-binding</keyword>
<accession>A0A133VQJ9</accession>
<dbReference type="EMBL" id="LHYJ01000004">
    <property type="protein sequence ID" value="KXB08726.1"/>
    <property type="molecule type" value="Genomic_DNA"/>
</dbReference>
<dbReference type="PIRSF" id="PIRSF000485">
    <property type="entry name" value="Amd_phspho_trans"/>
    <property type="match status" value="1"/>
</dbReference>
<dbReference type="InterPro" id="IPR000836">
    <property type="entry name" value="PRTase_dom"/>
</dbReference>
<feature type="binding site" evidence="10">
    <location>
        <position position="371"/>
    </location>
    <ligand>
        <name>[4Fe-4S] cluster</name>
        <dbReference type="ChEBI" id="CHEBI:49883"/>
    </ligand>
</feature>
<proteinExistence type="inferred from homology"/>
<evidence type="ECO:0000259" key="11">
    <source>
        <dbReference type="PROSITE" id="PS51278"/>
    </source>
</evidence>
<dbReference type="CDD" id="cd06223">
    <property type="entry name" value="PRTases_typeI"/>
    <property type="match status" value="1"/>
</dbReference>
<comment type="catalytic activity">
    <reaction evidence="8">
        <text>5-phospho-beta-D-ribosylamine + L-glutamate + diphosphate = 5-phospho-alpha-D-ribose 1-diphosphate + L-glutamine + H2O</text>
        <dbReference type="Rhea" id="RHEA:14905"/>
        <dbReference type="ChEBI" id="CHEBI:15377"/>
        <dbReference type="ChEBI" id="CHEBI:29985"/>
        <dbReference type="ChEBI" id="CHEBI:33019"/>
        <dbReference type="ChEBI" id="CHEBI:58017"/>
        <dbReference type="ChEBI" id="CHEBI:58359"/>
        <dbReference type="ChEBI" id="CHEBI:58681"/>
        <dbReference type="EC" id="2.4.2.14"/>
    </reaction>
</comment>
<dbReference type="GO" id="GO:0009113">
    <property type="term" value="P:purine nucleobase biosynthetic process"/>
    <property type="evidence" value="ECO:0007669"/>
    <property type="project" value="InterPro"/>
</dbReference>
<feature type="binding site" evidence="9">
    <location>
        <position position="334"/>
    </location>
    <ligand>
        <name>Mg(2+)</name>
        <dbReference type="ChEBI" id="CHEBI:18420"/>
    </ligand>
</feature>
<gene>
    <name evidence="12" type="ORF">AKJ56_00490</name>
</gene>
<dbReference type="GO" id="GO:0046872">
    <property type="term" value="F:metal ion binding"/>
    <property type="evidence" value="ECO:0007669"/>
    <property type="project" value="UniProtKB-KW"/>
</dbReference>
<feature type="binding site" evidence="10">
    <location>
        <position position="424"/>
    </location>
    <ligand>
        <name>[4Fe-4S] cluster</name>
        <dbReference type="ChEBI" id="CHEBI:49883"/>
    </ligand>
</feature>
<keyword evidence="13" id="KW-1185">Reference proteome</keyword>
<keyword evidence="7" id="KW-0315">Glutamine amidotransferase</keyword>
<dbReference type="InterPro" id="IPR029057">
    <property type="entry name" value="PRTase-like"/>
</dbReference>
<dbReference type="SUPFAM" id="SSF53271">
    <property type="entry name" value="PRTase-like"/>
    <property type="match status" value="1"/>
</dbReference>
<dbReference type="Pfam" id="PF13537">
    <property type="entry name" value="GATase_7"/>
    <property type="match status" value="1"/>
</dbReference>
<comment type="similarity">
    <text evidence="2 8">In the C-terminal section; belongs to the purine/pyrimidine phosphoribosyltransferase family.</text>
</comment>
<name>A0A133VQJ9_9EURY</name>
<feature type="domain" description="Glutamine amidotransferase type-2" evidence="11">
    <location>
        <begin position="1"/>
        <end position="209"/>
    </location>
</feature>
<keyword evidence="10" id="KW-0411">Iron-sulfur</keyword>
<reference evidence="12 13" key="1">
    <citation type="journal article" date="2016" name="Sci. Rep.">
        <title>Metabolic traits of an uncultured archaeal lineage -MSBL1- from brine pools of the Red Sea.</title>
        <authorList>
            <person name="Mwirichia R."/>
            <person name="Alam I."/>
            <person name="Rashid M."/>
            <person name="Vinu M."/>
            <person name="Ba-Alawi W."/>
            <person name="Anthony Kamau A."/>
            <person name="Kamanda Ngugi D."/>
            <person name="Goker M."/>
            <person name="Klenk H.P."/>
            <person name="Bajic V."/>
            <person name="Stingl U."/>
        </authorList>
    </citation>
    <scope>NUCLEOTIDE SEQUENCE [LARGE SCALE GENOMIC DNA]</scope>
    <source>
        <strain evidence="12">SCGC-AAA382N08</strain>
    </source>
</reference>
<evidence type="ECO:0000256" key="3">
    <source>
        <dbReference type="ARBA" id="ARBA00011941"/>
    </source>
</evidence>
<dbReference type="Proteomes" id="UP000070175">
    <property type="component" value="Unassembled WGS sequence"/>
</dbReference>
<dbReference type="InterPro" id="IPR017932">
    <property type="entry name" value="GATase_2_dom"/>
</dbReference>
<evidence type="ECO:0000256" key="5">
    <source>
        <dbReference type="ARBA" id="ARBA00022679"/>
    </source>
</evidence>
<evidence type="ECO:0000256" key="1">
    <source>
        <dbReference type="ARBA" id="ARBA00005209"/>
    </source>
</evidence>
<dbReference type="GO" id="GO:0004044">
    <property type="term" value="F:amidophosphoribosyltransferase activity"/>
    <property type="evidence" value="ECO:0007669"/>
    <property type="project" value="UniProtKB-EC"/>
</dbReference>
<evidence type="ECO:0000313" key="13">
    <source>
        <dbReference type="Proteomes" id="UP000070175"/>
    </source>
</evidence>
<evidence type="ECO:0000313" key="12">
    <source>
        <dbReference type="EMBL" id="KXB08726.1"/>
    </source>
</evidence>
<dbReference type="PROSITE" id="PS51278">
    <property type="entry name" value="GATASE_TYPE_2"/>
    <property type="match status" value="1"/>
</dbReference>
<dbReference type="Gene3D" id="3.60.20.10">
    <property type="entry name" value="Glutamine Phosphoribosylpyrophosphate, subunit 1, domain 1"/>
    <property type="match status" value="1"/>
</dbReference>
<dbReference type="SUPFAM" id="SSF56235">
    <property type="entry name" value="N-terminal nucleophile aminohydrolases (Ntn hydrolases)"/>
    <property type="match status" value="1"/>
</dbReference>
<sequence>MGGISGVYLHNKECFDTLIQLTFHLQHRGAESAAIDTSAAVAKEKIRPDEVKKGFSEEDRNHFKGKYGVGSVSGGTAEFVNLYSSMGEFSIVFDGQINSRGLKKELMSSGESFSTRQDAEVLGRLISKGDDIVDGIKKMNERVKGSYSLGILNNDGLYLTRDPYGIPPLVVGKKEGGYAFASESPSLTELDFEDFRDVKPGEILKINEDGIKQVGMNESERHAHCAFEWGYTSRPDSIIEGIEVMQVRRRAGKHLAVNDDLEADRVGSVPMSGRGYTEGYQEESGLPQQSYFYLNRWSGRSYIPKDSEIREQKASEKLSPIQGSIRDKRLVVVDDSIVRGNQMLRLRNVLKGKGAKEVHARIGCPPLRAPCPYTSTTKKYSDLIFNRSNGNIEEIARELNLNSLKYNKIDDFVKAIGLPKEELCLGCFMDEYPT</sequence>
<dbReference type="PATRIC" id="fig|1698285.3.peg.410"/>
<evidence type="ECO:0000256" key="4">
    <source>
        <dbReference type="ARBA" id="ARBA00022676"/>
    </source>
</evidence>
<keyword evidence="10" id="KW-0408">Iron</keyword>
<keyword evidence="5 8" id="KW-0808">Transferase</keyword>
<comment type="pathway">
    <text evidence="1 8">Purine metabolism; IMP biosynthesis via de novo pathway; N(1)-(5-phospho-D-ribosyl)glycinamide from 5-phospho-alpha-D-ribose 1-diphosphate: step 1/2.</text>
</comment>
<comment type="cofactor">
    <cofactor evidence="10">
        <name>[4Fe-4S] cluster</name>
        <dbReference type="ChEBI" id="CHEBI:49883"/>
    </cofactor>
    <text evidence="10">Binds 1 [4Fe-4S] cluster per subunit.</text>
</comment>
<comment type="cofactor">
    <cofactor evidence="9">
        <name>Mg(2+)</name>
        <dbReference type="ChEBI" id="CHEBI:18420"/>
    </cofactor>
    <text evidence="9">Binds 1 Mg(2+) ion per subunit.</text>
</comment>
<evidence type="ECO:0000256" key="9">
    <source>
        <dbReference type="PIRSR" id="PIRSR000485-2"/>
    </source>
</evidence>
<feature type="binding site" evidence="10">
    <location>
        <position position="225"/>
    </location>
    <ligand>
        <name>[4Fe-4S] cluster</name>
        <dbReference type="ChEBI" id="CHEBI:49883"/>
    </ligand>
</feature>
<dbReference type="EC" id="2.4.2.14" evidence="3 8"/>
<evidence type="ECO:0000256" key="8">
    <source>
        <dbReference type="PIRNR" id="PIRNR000485"/>
    </source>
</evidence>
<comment type="caution">
    <text evidence="12">The sequence shown here is derived from an EMBL/GenBank/DDBJ whole genome shotgun (WGS) entry which is preliminary data.</text>
</comment>
<evidence type="ECO:0000256" key="6">
    <source>
        <dbReference type="ARBA" id="ARBA00022755"/>
    </source>
</evidence>
<evidence type="ECO:0000256" key="10">
    <source>
        <dbReference type="PIRSR" id="PIRSR000485-3"/>
    </source>
</evidence>
<dbReference type="PANTHER" id="PTHR11907">
    <property type="entry name" value="AMIDOPHOSPHORIBOSYLTRANSFERASE"/>
    <property type="match status" value="1"/>
</dbReference>
<dbReference type="GO" id="GO:0051536">
    <property type="term" value="F:iron-sulfur cluster binding"/>
    <property type="evidence" value="ECO:0007669"/>
    <property type="project" value="UniProtKB-KW"/>
</dbReference>
<organism evidence="12 13">
    <name type="scientific">candidate division MSBL1 archaeon SCGC-AAA382N08</name>
    <dbReference type="NCBI Taxonomy" id="1698285"/>
    <lineage>
        <taxon>Archaea</taxon>
        <taxon>Methanobacteriati</taxon>
        <taxon>Methanobacteriota</taxon>
        <taxon>candidate division MSBL1</taxon>
    </lineage>
</organism>
<evidence type="ECO:0000256" key="7">
    <source>
        <dbReference type="ARBA" id="ARBA00022962"/>
    </source>
</evidence>
<dbReference type="Gene3D" id="3.40.50.2020">
    <property type="match status" value="1"/>
</dbReference>
<feature type="binding site" evidence="9">
    <location>
        <position position="335"/>
    </location>
    <ligand>
        <name>Mg(2+)</name>
        <dbReference type="ChEBI" id="CHEBI:18420"/>
    </ligand>
</feature>
<protein>
    <recommendedName>
        <fullName evidence="3 8">Amidophosphoribosyltransferase</fullName>
        <shortName evidence="8">ATase</shortName>
        <ecNumber evidence="3 8">2.4.2.14</ecNumber>
    </recommendedName>
    <alternativeName>
        <fullName evidence="8">Glutamine phosphoribosylpyrophosphate amidotransferase</fullName>
    </alternativeName>
</protein>
<keyword evidence="4 8" id="KW-0328">Glycosyltransferase</keyword>
<dbReference type="InterPro" id="IPR005854">
    <property type="entry name" value="PurF"/>
</dbReference>
<feature type="binding site" evidence="10">
    <location>
        <position position="427"/>
    </location>
    <ligand>
        <name>[4Fe-4S] cluster</name>
        <dbReference type="ChEBI" id="CHEBI:49883"/>
    </ligand>
</feature>
<keyword evidence="6 8" id="KW-0658">Purine biosynthesis</keyword>
<evidence type="ECO:0000256" key="2">
    <source>
        <dbReference type="ARBA" id="ARBA00010138"/>
    </source>
</evidence>
<feature type="binding site" evidence="9">
    <location>
        <position position="272"/>
    </location>
    <ligand>
        <name>Mg(2+)</name>
        <dbReference type="ChEBI" id="CHEBI:18420"/>
    </ligand>
</feature>
<dbReference type="GO" id="GO:0006189">
    <property type="term" value="P:'de novo' IMP biosynthetic process"/>
    <property type="evidence" value="ECO:0007669"/>
    <property type="project" value="UniProtKB-UniPathway"/>
</dbReference>
<dbReference type="UniPathway" id="UPA00074">
    <property type="reaction ID" value="UER00124"/>
</dbReference>
<keyword evidence="9" id="KW-0460">Magnesium</keyword>
<dbReference type="InterPro" id="IPR029055">
    <property type="entry name" value="Ntn_hydrolases_N"/>
</dbReference>